<dbReference type="SMART" id="SM00116">
    <property type="entry name" value="CBS"/>
    <property type="match status" value="2"/>
</dbReference>
<dbReference type="PROSITE" id="PS51371">
    <property type="entry name" value="CBS"/>
    <property type="match status" value="2"/>
</dbReference>
<keyword evidence="3" id="KW-0677">Repeat</keyword>
<feature type="transmembrane region" description="Helical" evidence="9">
    <location>
        <begin position="12"/>
        <end position="35"/>
    </location>
</feature>
<feature type="transmembrane region" description="Helical" evidence="9">
    <location>
        <begin position="139"/>
        <end position="157"/>
    </location>
</feature>
<dbReference type="Proteomes" id="UP001061958">
    <property type="component" value="Unassembled WGS sequence"/>
</dbReference>
<evidence type="ECO:0000256" key="9">
    <source>
        <dbReference type="SAM" id="Phobius"/>
    </source>
</evidence>
<sequence>MAAIFLAVLPPWALVLIAVSCILVAAIVAGLLLGIMSLDKVGLQILANSDRPESEHARSLVPIREKGNFLLVSLLLANTLVNELLPLVLEALFPGGYFSWVASVVLILFLGEIVPQAVCSRYGLEIGAKAVGFIRVLQLLLYPFAWPVALILDYFLGEELGTLYSRSELRALVDFYTQNDFGILTTDEGHLIKGALDMHDKTVGEVMTKADDVFMLSIDAKLDRELLKTMLRKGHSRIPVYVNDPGNVVALLLVKQLLLINPDEGRTIRSILTKKKKSHKKKFASPVYVSMSARLEEVLDEFQQGRSHLAIVYDDLSKPEGERKFMGIVTLEDIIEEILQEEIVDETDVYMDMKTKKPVLFRGPDGRLHRRAFIGPKKPHTQITIREIDVGTLKHSSSDPSLSSNARKRTVENLNKQVMRGDIDEWSLRNLAYTTDDIQGYESDSDEASDNSSHTNHHHVHSHSAASKSWNTKQEHIPELLGEERRPLLGSKAS</sequence>
<dbReference type="PANTHER" id="PTHR12064">
    <property type="entry name" value="METAL TRANSPORTER CNNM"/>
    <property type="match status" value="1"/>
</dbReference>
<evidence type="ECO:0000256" key="1">
    <source>
        <dbReference type="ARBA" id="ARBA00004141"/>
    </source>
</evidence>
<name>A0A9C7Q083_9RHOD</name>
<evidence type="ECO:0000256" key="2">
    <source>
        <dbReference type="ARBA" id="ARBA00022692"/>
    </source>
</evidence>
<dbReference type="InterPro" id="IPR002550">
    <property type="entry name" value="CNNM"/>
</dbReference>
<feature type="domain" description="CBS" evidence="10">
    <location>
        <begin position="207"/>
        <end position="268"/>
    </location>
</feature>
<keyword evidence="4 7" id="KW-1133">Transmembrane helix</keyword>
<evidence type="ECO:0000256" key="3">
    <source>
        <dbReference type="ARBA" id="ARBA00022737"/>
    </source>
</evidence>
<comment type="subcellular location">
    <subcellularLocation>
        <location evidence="1">Membrane</location>
        <topology evidence="1">Multi-pass membrane protein</topology>
    </subcellularLocation>
</comment>
<dbReference type="InterPro" id="IPR000644">
    <property type="entry name" value="CBS_dom"/>
</dbReference>
<dbReference type="GO" id="GO:0016020">
    <property type="term" value="C:membrane"/>
    <property type="evidence" value="ECO:0007669"/>
    <property type="project" value="UniProtKB-SubCell"/>
</dbReference>
<organism evidence="12 13">
    <name type="scientific">Galdieria partita</name>
    <dbReference type="NCBI Taxonomy" id="83374"/>
    <lineage>
        <taxon>Eukaryota</taxon>
        <taxon>Rhodophyta</taxon>
        <taxon>Bangiophyceae</taxon>
        <taxon>Galdieriales</taxon>
        <taxon>Galdieriaceae</taxon>
        <taxon>Galdieria</taxon>
    </lineage>
</organism>
<dbReference type="GO" id="GO:0005737">
    <property type="term" value="C:cytoplasm"/>
    <property type="evidence" value="ECO:0007669"/>
    <property type="project" value="TreeGrafter"/>
</dbReference>
<dbReference type="InterPro" id="IPR045095">
    <property type="entry name" value="ACDP"/>
</dbReference>
<reference evidence="12" key="2">
    <citation type="submission" date="2022-01" db="EMBL/GenBank/DDBJ databases">
        <authorList>
            <person name="Hirooka S."/>
            <person name="Miyagishima S.Y."/>
        </authorList>
    </citation>
    <scope>NUCLEOTIDE SEQUENCE</scope>
    <source>
        <strain evidence="12">NBRC 102759</strain>
    </source>
</reference>
<feature type="region of interest" description="Disordered" evidence="8">
    <location>
        <begin position="440"/>
        <end position="494"/>
    </location>
</feature>
<dbReference type="GO" id="GO:0010960">
    <property type="term" value="P:magnesium ion homeostasis"/>
    <property type="evidence" value="ECO:0007669"/>
    <property type="project" value="InterPro"/>
</dbReference>
<evidence type="ECO:0000259" key="11">
    <source>
        <dbReference type="PROSITE" id="PS51846"/>
    </source>
</evidence>
<evidence type="ECO:0000256" key="6">
    <source>
        <dbReference type="PROSITE-ProRule" id="PRU00703"/>
    </source>
</evidence>
<dbReference type="PROSITE" id="PS51846">
    <property type="entry name" value="CNNM"/>
    <property type="match status" value="1"/>
</dbReference>
<dbReference type="Pfam" id="PF01595">
    <property type="entry name" value="CNNM"/>
    <property type="match status" value="1"/>
</dbReference>
<dbReference type="OrthoDB" id="5353557at2759"/>
<dbReference type="SUPFAM" id="SSF54631">
    <property type="entry name" value="CBS-domain pair"/>
    <property type="match status" value="1"/>
</dbReference>
<proteinExistence type="predicted"/>
<comment type="caution">
    <text evidence="12">The sequence shown here is derived from an EMBL/GenBank/DDBJ whole genome shotgun (WGS) entry which is preliminary data.</text>
</comment>
<reference evidence="12" key="1">
    <citation type="journal article" date="2022" name="Proc. Natl. Acad. Sci. U.S.A.">
        <title>Life cycle and functional genomics of the unicellular red alga Galdieria for elucidating algal and plant evolution and industrial use.</title>
        <authorList>
            <person name="Hirooka S."/>
            <person name="Itabashi T."/>
            <person name="Ichinose T.M."/>
            <person name="Onuma R."/>
            <person name="Fujiwara T."/>
            <person name="Yamashita S."/>
            <person name="Jong L.W."/>
            <person name="Tomita R."/>
            <person name="Iwane A.H."/>
            <person name="Miyagishima S.Y."/>
        </authorList>
    </citation>
    <scope>NUCLEOTIDE SEQUENCE</scope>
    <source>
        <strain evidence="12">NBRC 102759</strain>
    </source>
</reference>
<feature type="domain" description="CNNM transmembrane" evidence="11">
    <location>
        <begin position="7"/>
        <end position="188"/>
    </location>
</feature>
<dbReference type="GO" id="GO:0030026">
    <property type="term" value="P:intracellular manganese ion homeostasis"/>
    <property type="evidence" value="ECO:0007669"/>
    <property type="project" value="TreeGrafter"/>
</dbReference>
<dbReference type="Gene3D" id="3.10.580.10">
    <property type="entry name" value="CBS-domain"/>
    <property type="match status" value="1"/>
</dbReference>
<evidence type="ECO:0000256" key="8">
    <source>
        <dbReference type="SAM" id="MobiDB-lite"/>
    </source>
</evidence>
<accession>A0A9C7Q083</accession>
<feature type="compositionally biased region" description="Basic and acidic residues" evidence="8">
    <location>
        <begin position="473"/>
        <end position="487"/>
    </location>
</feature>
<feature type="transmembrane region" description="Helical" evidence="9">
    <location>
        <begin position="97"/>
        <end position="118"/>
    </location>
</feature>
<dbReference type="FunFam" id="3.10.580.10:FF:000006">
    <property type="entry name" value="DUF21 and CBS domain protein"/>
    <property type="match status" value="1"/>
</dbReference>
<keyword evidence="13" id="KW-1185">Reference proteome</keyword>
<gene>
    <name evidence="12" type="ORF">GpartN1_g5834.t1</name>
</gene>
<keyword evidence="6" id="KW-0129">CBS domain</keyword>
<evidence type="ECO:0000256" key="5">
    <source>
        <dbReference type="ARBA" id="ARBA00023136"/>
    </source>
</evidence>
<keyword evidence="2 7" id="KW-0812">Transmembrane</keyword>
<dbReference type="PANTHER" id="PTHR12064:SF97">
    <property type="entry name" value="METAL TRANSPORTER CNNM-5"/>
    <property type="match status" value="1"/>
</dbReference>
<dbReference type="AlphaFoldDB" id="A0A9C7Q083"/>
<evidence type="ECO:0000313" key="12">
    <source>
        <dbReference type="EMBL" id="GJQ14043.1"/>
    </source>
</evidence>
<dbReference type="InterPro" id="IPR046342">
    <property type="entry name" value="CBS_dom_sf"/>
</dbReference>
<feature type="domain" description="CBS" evidence="10">
    <location>
        <begin position="279"/>
        <end position="346"/>
    </location>
</feature>
<keyword evidence="5 7" id="KW-0472">Membrane</keyword>
<evidence type="ECO:0000256" key="4">
    <source>
        <dbReference type="ARBA" id="ARBA00022989"/>
    </source>
</evidence>
<dbReference type="EMBL" id="BQMJ01000050">
    <property type="protein sequence ID" value="GJQ14043.1"/>
    <property type="molecule type" value="Genomic_DNA"/>
</dbReference>
<protein>
    <submittedName>
        <fullName evidence="12">Uncharacterized protein</fullName>
    </submittedName>
</protein>
<dbReference type="Pfam" id="PF00571">
    <property type="entry name" value="CBS"/>
    <property type="match status" value="2"/>
</dbReference>
<evidence type="ECO:0000313" key="13">
    <source>
        <dbReference type="Proteomes" id="UP001061958"/>
    </source>
</evidence>
<evidence type="ECO:0000259" key="10">
    <source>
        <dbReference type="PROSITE" id="PS51371"/>
    </source>
</evidence>
<evidence type="ECO:0000256" key="7">
    <source>
        <dbReference type="PROSITE-ProRule" id="PRU01193"/>
    </source>
</evidence>